<accession>A0ABU5ZI97</accession>
<evidence type="ECO:0000313" key="4">
    <source>
        <dbReference type="Proteomes" id="UP001310386"/>
    </source>
</evidence>
<evidence type="ECO:0000256" key="1">
    <source>
        <dbReference type="SAM" id="Phobius"/>
    </source>
</evidence>
<name>A0ABU5ZI97_9BACL</name>
<evidence type="ECO:0000259" key="2">
    <source>
        <dbReference type="Pfam" id="PF07695"/>
    </source>
</evidence>
<dbReference type="InterPro" id="IPR011623">
    <property type="entry name" value="7TMR_DISM_rcpt_extracell_dom1"/>
</dbReference>
<keyword evidence="1" id="KW-1133">Transmembrane helix</keyword>
<feature type="transmembrane region" description="Helical" evidence="1">
    <location>
        <begin position="65"/>
        <end position="82"/>
    </location>
</feature>
<keyword evidence="4" id="KW-1185">Reference proteome</keyword>
<organism evidence="3 4">
    <name type="scientific">Ferviditalea candida</name>
    <dbReference type="NCBI Taxonomy" id="3108399"/>
    <lineage>
        <taxon>Bacteria</taxon>
        <taxon>Bacillati</taxon>
        <taxon>Bacillota</taxon>
        <taxon>Bacilli</taxon>
        <taxon>Bacillales</taxon>
        <taxon>Paenibacillaceae</taxon>
        <taxon>Ferviditalea</taxon>
    </lineage>
</organism>
<dbReference type="Proteomes" id="UP001310386">
    <property type="component" value="Unassembled WGS sequence"/>
</dbReference>
<proteinExistence type="predicted"/>
<feature type="transmembrane region" description="Helical" evidence="1">
    <location>
        <begin position="133"/>
        <end position="152"/>
    </location>
</feature>
<feature type="transmembrane region" description="Helical" evidence="1">
    <location>
        <begin position="216"/>
        <end position="233"/>
    </location>
</feature>
<feature type="transmembrane region" description="Helical" evidence="1">
    <location>
        <begin position="158"/>
        <end position="176"/>
    </location>
</feature>
<dbReference type="Pfam" id="PF07695">
    <property type="entry name" value="7TMR-DISM_7TM"/>
    <property type="match status" value="1"/>
</dbReference>
<keyword evidence="1" id="KW-0472">Membrane</keyword>
<dbReference type="EMBL" id="JAYJLD010000014">
    <property type="protein sequence ID" value="MEB3102233.1"/>
    <property type="molecule type" value="Genomic_DNA"/>
</dbReference>
<comment type="caution">
    <text evidence="3">The sequence shown here is derived from an EMBL/GenBank/DDBJ whole genome shotgun (WGS) entry which is preliminary data.</text>
</comment>
<feature type="transmembrane region" description="Helical" evidence="1">
    <location>
        <begin position="188"/>
        <end position="210"/>
    </location>
</feature>
<dbReference type="RefSeq" id="WP_371754346.1">
    <property type="nucleotide sequence ID" value="NZ_JAYJLD010000014.1"/>
</dbReference>
<reference evidence="3" key="1">
    <citation type="submission" date="2023-12" db="EMBL/GenBank/DDBJ databases">
        <title>Fervidustalea candida gen. nov., sp. nov., a novel member of the family Paenibacillaceae isolated from a geothermal area.</title>
        <authorList>
            <person name="Li W.-J."/>
            <person name="Jiao J.-Y."/>
            <person name="Chen Y."/>
        </authorList>
    </citation>
    <scope>NUCLEOTIDE SEQUENCE</scope>
    <source>
        <strain evidence="3">SYSU GA230002</strain>
    </source>
</reference>
<evidence type="ECO:0000313" key="3">
    <source>
        <dbReference type="EMBL" id="MEB3102233.1"/>
    </source>
</evidence>
<gene>
    <name evidence="3" type="ORF">VF724_11225</name>
</gene>
<feature type="transmembrane region" description="Helical" evidence="1">
    <location>
        <begin position="39"/>
        <end position="58"/>
    </location>
</feature>
<feature type="transmembrane region" description="Helical" evidence="1">
    <location>
        <begin position="102"/>
        <end position="121"/>
    </location>
</feature>
<keyword evidence="1" id="KW-0812">Transmembrane</keyword>
<protein>
    <submittedName>
        <fullName evidence="3">7TM-DISM domain-containing protein</fullName>
    </submittedName>
</protein>
<sequence length="282" mass="32562">MITLQISNFVWTTGGMNSIEFGPYQQIRNQREISLACELFAFGLILIMAVYHLVLFALRTQNKAPLYFGIFCLLLALRVMLVDEVFLLDIFPWINWYGYVRMLYLSFYLGSADIDAVGVFSVRRIIFPENARFVLSAGVIWSLIVLAAPPKIFDMTLLSYEILSVIWLIYVLYILIRAVRRRLEGARLFIAGFLVLFLTAINDMLASLGYLDKDSLVKFGLLFFIFSQSVILSKKFSRAFQDVERLSEKLIVFDKFKDEFLANTSRAANPAERNYRDRRIAD</sequence>
<feature type="domain" description="7TM-DISM receptor extracellular" evidence="2">
    <location>
        <begin position="39"/>
        <end position="233"/>
    </location>
</feature>